<gene>
    <name evidence="7" type="ORF">BTIS_1854</name>
</gene>
<evidence type="ECO:0000259" key="6">
    <source>
        <dbReference type="PROSITE" id="PS50977"/>
    </source>
</evidence>
<evidence type="ECO:0000256" key="1">
    <source>
        <dbReference type="ARBA" id="ARBA00022491"/>
    </source>
</evidence>
<dbReference type="PANTHER" id="PTHR30055">
    <property type="entry name" value="HTH-TYPE TRANSCRIPTIONAL REGULATOR RUTR"/>
    <property type="match status" value="1"/>
</dbReference>
<dbReference type="Pfam" id="PF00440">
    <property type="entry name" value="TetR_N"/>
    <property type="match status" value="1"/>
</dbReference>
<evidence type="ECO:0000313" key="8">
    <source>
        <dbReference type="Proteomes" id="UP000216444"/>
    </source>
</evidence>
<proteinExistence type="predicted"/>
<dbReference type="EMBL" id="MWWV01000016">
    <property type="protein sequence ID" value="OZG56553.1"/>
    <property type="molecule type" value="Genomic_DNA"/>
</dbReference>
<dbReference type="GO" id="GO:0003700">
    <property type="term" value="F:DNA-binding transcription factor activity"/>
    <property type="evidence" value="ECO:0007669"/>
    <property type="project" value="TreeGrafter"/>
</dbReference>
<evidence type="ECO:0000313" key="7">
    <source>
        <dbReference type="EMBL" id="OZG56553.1"/>
    </source>
</evidence>
<dbReference type="Proteomes" id="UP000216444">
    <property type="component" value="Unassembled WGS sequence"/>
</dbReference>
<evidence type="ECO:0000256" key="4">
    <source>
        <dbReference type="ARBA" id="ARBA00023163"/>
    </source>
</evidence>
<dbReference type="Gene3D" id="1.10.357.10">
    <property type="entry name" value="Tetracycline Repressor, domain 2"/>
    <property type="match status" value="1"/>
</dbReference>
<keyword evidence="1" id="KW-0678">Repressor</keyword>
<dbReference type="GO" id="GO:0000976">
    <property type="term" value="F:transcription cis-regulatory region binding"/>
    <property type="evidence" value="ECO:0007669"/>
    <property type="project" value="TreeGrafter"/>
</dbReference>
<dbReference type="InterPro" id="IPR009057">
    <property type="entry name" value="Homeodomain-like_sf"/>
</dbReference>
<protein>
    <submittedName>
        <fullName evidence="7">TetR family transcriptional regulator</fullName>
    </submittedName>
</protein>
<sequence>MAGAKGTQRMSAEDRLEQILDVAVRLIGEKGYNGFSLQDVASEIGVSQTAVIHRILNKQNLLMLVLQRYYDHTGAANQYLAQFKPGGPREGDRPRIPEMMRVTVEQNSKQPELVRLFEMLNTESMYPGHPAHDYFVHRTQDISDGYYSTDWLVPDGVDGHLVYMLAYAAMYGLEGRWLANPEIDYPAEWQRYADYLFPSPVWDGYR</sequence>
<dbReference type="PROSITE" id="PS50977">
    <property type="entry name" value="HTH_TETR_2"/>
    <property type="match status" value="1"/>
</dbReference>
<evidence type="ECO:0000256" key="3">
    <source>
        <dbReference type="ARBA" id="ARBA00023125"/>
    </source>
</evidence>
<feature type="DNA-binding region" description="H-T-H motif" evidence="5">
    <location>
        <begin position="36"/>
        <end position="55"/>
    </location>
</feature>
<feature type="domain" description="HTH tetR-type" evidence="6">
    <location>
        <begin position="13"/>
        <end position="73"/>
    </location>
</feature>
<keyword evidence="3 5" id="KW-0238">DNA-binding</keyword>
<dbReference type="SUPFAM" id="SSF46689">
    <property type="entry name" value="Homeodomain-like"/>
    <property type="match status" value="1"/>
</dbReference>
<keyword evidence="4" id="KW-0804">Transcription</keyword>
<dbReference type="RefSeq" id="WP_094664875.1">
    <property type="nucleotide sequence ID" value="NZ_MWWV01000016.1"/>
</dbReference>
<evidence type="ECO:0000256" key="2">
    <source>
        <dbReference type="ARBA" id="ARBA00023015"/>
    </source>
</evidence>
<comment type="caution">
    <text evidence="7">The sequence shown here is derived from an EMBL/GenBank/DDBJ whole genome shotgun (WGS) entry which is preliminary data.</text>
</comment>
<keyword evidence="8" id="KW-1185">Reference proteome</keyword>
<evidence type="ECO:0000256" key="5">
    <source>
        <dbReference type="PROSITE-ProRule" id="PRU00335"/>
    </source>
</evidence>
<reference evidence="7 8" key="1">
    <citation type="journal article" date="2017" name="BMC Genomics">
        <title>Comparative genomic and phylogenomic analyses of the Bifidobacteriaceae family.</title>
        <authorList>
            <person name="Lugli G.A."/>
            <person name="Milani C."/>
            <person name="Turroni F."/>
            <person name="Duranti S."/>
            <person name="Mancabelli L."/>
            <person name="Mangifesta M."/>
            <person name="Ferrario C."/>
            <person name="Modesto M."/>
            <person name="Mattarelli P."/>
            <person name="Jiri K."/>
            <person name="van Sinderen D."/>
            <person name="Ventura M."/>
        </authorList>
    </citation>
    <scope>NUCLEOTIDE SEQUENCE [LARGE SCALE GENOMIC DNA]</scope>
    <source>
        <strain evidence="7 8">DSM 100201</strain>
    </source>
</reference>
<dbReference type="InterPro" id="IPR050109">
    <property type="entry name" value="HTH-type_TetR-like_transc_reg"/>
</dbReference>
<accession>A0A261FC51</accession>
<name>A0A261FC51_9BIFI</name>
<dbReference type="InterPro" id="IPR001647">
    <property type="entry name" value="HTH_TetR"/>
</dbReference>
<keyword evidence="2" id="KW-0805">Transcription regulation</keyword>
<organism evidence="7 8">
    <name type="scientific">Bifidobacterium tissieri</name>
    <dbReference type="NCBI Taxonomy" id="1630162"/>
    <lineage>
        <taxon>Bacteria</taxon>
        <taxon>Bacillati</taxon>
        <taxon>Actinomycetota</taxon>
        <taxon>Actinomycetes</taxon>
        <taxon>Bifidobacteriales</taxon>
        <taxon>Bifidobacteriaceae</taxon>
        <taxon>Bifidobacterium</taxon>
    </lineage>
</organism>
<dbReference type="PRINTS" id="PR00455">
    <property type="entry name" value="HTHTETR"/>
</dbReference>
<dbReference type="AlphaFoldDB" id="A0A261FC51"/>
<dbReference type="PANTHER" id="PTHR30055:SF175">
    <property type="entry name" value="HTH-TYPE TRANSCRIPTIONAL REPRESSOR KSTR2"/>
    <property type="match status" value="1"/>
</dbReference>